<comment type="caution">
    <text evidence="16">The sequence shown here is derived from an EMBL/GenBank/DDBJ whole genome shotgun (WGS) entry which is preliminary data.</text>
</comment>
<evidence type="ECO:0000256" key="8">
    <source>
        <dbReference type="ARBA" id="ARBA00023235"/>
    </source>
</evidence>
<dbReference type="Pfam" id="PF05697">
    <property type="entry name" value="Trigger_N"/>
    <property type="match status" value="1"/>
</dbReference>
<gene>
    <name evidence="11 16" type="primary">tig</name>
    <name evidence="16" type="ORF">ACFP57_09330</name>
</gene>
<protein>
    <recommendedName>
        <fullName evidence="4 11">Trigger factor</fullName>
        <shortName evidence="11">TF</shortName>
        <ecNumber evidence="3 11">5.2.1.8</ecNumber>
    </recommendedName>
    <alternativeName>
        <fullName evidence="10 11">PPIase</fullName>
    </alternativeName>
</protein>
<dbReference type="Proteomes" id="UP001596266">
    <property type="component" value="Unassembled WGS sequence"/>
</dbReference>
<evidence type="ECO:0000256" key="10">
    <source>
        <dbReference type="ARBA" id="ARBA00029986"/>
    </source>
</evidence>
<proteinExistence type="inferred from homology"/>
<keyword evidence="8 11" id="KW-0413">Isomerase</keyword>
<reference evidence="17" key="1">
    <citation type="journal article" date="2019" name="Int. J. Syst. Evol. Microbiol.">
        <title>The Global Catalogue of Microorganisms (GCM) 10K type strain sequencing project: providing services to taxonomists for standard genome sequencing and annotation.</title>
        <authorList>
            <consortium name="The Broad Institute Genomics Platform"/>
            <consortium name="The Broad Institute Genome Sequencing Center for Infectious Disease"/>
            <person name="Wu L."/>
            <person name="Ma J."/>
        </authorList>
    </citation>
    <scope>NUCLEOTIDE SEQUENCE [LARGE SCALE GENOMIC DNA]</scope>
    <source>
        <strain evidence="17">CGMCC 1.15277</strain>
    </source>
</reference>
<dbReference type="Gene3D" id="3.30.70.1050">
    <property type="entry name" value="Trigger factor ribosome-binding domain"/>
    <property type="match status" value="1"/>
</dbReference>
<keyword evidence="11" id="KW-0963">Cytoplasm</keyword>
<feature type="domain" description="PPIase FKBP-type" evidence="15">
    <location>
        <begin position="162"/>
        <end position="215"/>
    </location>
</feature>
<dbReference type="RefSeq" id="WP_343884627.1">
    <property type="nucleotide sequence ID" value="NZ_BAAAKI010000003.1"/>
</dbReference>
<evidence type="ECO:0000256" key="7">
    <source>
        <dbReference type="ARBA" id="ARBA00023186"/>
    </source>
</evidence>
<dbReference type="InterPro" id="IPR046357">
    <property type="entry name" value="PPIase_dom_sf"/>
</dbReference>
<evidence type="ECO:0000313" key="16">
    <source>
        <dbReference type="EMBL" id="MFC6397178.1"/>
    </source>
</evidence>
<evidence type="ECO:0000313" key="17">
    <source>
        <dbReference type="Proteomes" id="UP001596266"/>
    </source>
</evidence>
<dbReference type="HAMAP" id="MF_00303">
    <property type="entry name" value="Trigger_factor_Tig"/>
    <property type="match status" value="1"/>
</dbReference>
<feature type="region of interest" description="Disordered" evidence="14">
    <location>
        <begin position="434"/>
        <end position="535"/>
    </location>
</feature>
<name>A0ABW1X0Z4_9ACTN</name>
<evidence type="ECO:0000256" key="11">
    <source>
        <dbReference type="HAMAP-Rule" id="MF_00303"/>
    </source>
</evidence>
<dbReference type="EC" id="5.2.1.8" evidence="3 11"/>
<comment type="similarity">
    <text evidence="2 11 13">Belongs to the FKBP-type PPIase family. Tig subfamily.</text>
</comment>
<dbReference type="PANTHER" id="PTHR30560:SF3">
    <property type="entry name" value="TRIGGER FACTOR-LIKE PROTEIN TIG, CHLOROPLASTIC"/>
    <property type="match status" value="1"/>
</dbReference>
<keyword evidence="7 11" id="KW-0143">Chaperone</keyword>
<evidence type="ECO:0000256" key="13">
    <source>
        <dbReference type="RuleBase" id="RU003914"/>
    </source>
</evidence>
<comment type="subcellular location">
    <subcellularLocation>
        <location evidence="11">Cytoplasm</location>
    </subcellularLocation>
    <text evidence="11">About half TF is bound to the ribosome near the polypeptide exit tunnel while the other half is free in the cytoplasm.</text>
</comment>
<accession>A0ABW1X0Z4</accession>
<keyword evidence="9 11" id="KW-0131">Cell cycle</keyword>
<evidence type="ECO:0000256" key="5">
    <source>
        <dbReference type="ARBA" id="ARBA00022618"/>
    </source>
</evidence>
<dbReference type="InterPro" id="IPR027304">
    <property type="entry name" value="Trigger_fact/SurA_dom_sf"/>
</dbReference>
<evidence type="ECO:0000259" key="15">
    <source>
        <dbReference type="PROSITE" id="PS50059"/>
    </source>
</evidence>
<organism evidence="16 17">
    <name type="scientific">Luteococcus sanguinis</name>
    <dbReference type="NCBI Taxonomy" id="174038"/>
    <lineage>
        <taxon>Bacteria</taxon>
        <taxon>Bacillati</taxon>
        <taxon>Actinomycetota</taxon>
        <taxon>Actinomycetes</taxon>
        <taxon>Propionibacteriales</taxon>
        <taxon>Propionibacteriaceae</taxon>
        <taxon>Luteococcus</taxon>
    </lineage>
</organism>
<keyword evidence="5 11" id="KW-0132">Cell division</keyword>
<dbReference type="Pfam" id="PF05698">
    <property type="entry name" value="Trigger_C"/>
    <property type="match status" value="1"/>
</dbReference>
<dbReference type="EMBL" id="JBHSUA010000018">
    <property type="protein sequence ID" value="MFC6397178.1"/>
    <property type="molecule type" value="Genomic_DNA"/>
</dbReference>
<dbReference type="Pfam" id="PF00254">
    <property type="entry name" value="FKBP_C"/>
    <property type="match status" value="1"/>
</dbReference>
<dbReference type="NCBIfam" id="TIGR00115">
    <property type="entry name" value="tig"/>
    <property type="match status" value="1"/>
</dbReference>
<feature type="compositionally biased region" description="Basic residues" evidence="14">
    <location>
        <begin position="509"/>
        <end position="525"/>
    </location>
</feature>
<feature type="compositionally biased region" description="Basic and acidic residues" evidence="14">
    <location>
        <begin position="457"/>
        <end position="467"/>
    </location>
</feature>
<dbReference type="InterPro" id="IPR008880">
    <property type="entry name" value="Trigger_fac_C"/>
</dbReference>
<dbReference type="Gene3D" id="3.10.50.40">
    <property type="match status" value="1"/>
</dbReference>
<evidence type="ECO:0000256" key="9">
    <source>
        <dbReference type="ARBA" id="ARBA00023306"/>
    </source>
</evidence>
<dbReference type="Gene3D" id="1.10.3120.10">
    <property type="entry name" value="Trigger factor, C-terminal domain"/>
    <property type="match status" value="1"/>
</dbReference>
<sequence length="535" mass="58058">MPSTVEQLSPSRVKLTIETPFEDLKPSLDKAYAEIAQQVTIPGFRKGKVPSQIIDQRFGRGMVLQEAINDYLPYAYGQAIEEHKLVTLGQPEVDVTKLEDGQLVEFTAEVDVRPEFDLPSFADISVEVDPAVVDESDVEERVDILRQRFATNADVERAAADGDLVTIDLEGRQDGEVLEDATATGIQYKLGSGGMLDGLDEAISGLSVGDTKTFTSTLLGGAHKDEQAEITVTVTKVAEQTLPEIDDEFAMMVSQFDTADEMRNDLRSRVEQMARLDQAADARDKVLEAVIAKTSFDLPTNLVDAEIAARKEQVTNQLAAAGLSVEQYLRDAEDETAETEDDFWAEIEKRSMDALKAQIVLDKLADDEEIDVNQQELIELVFAKAQQNGTSPEQEIQHMSEHNHQFEWMQEARRSKALAKMVNDATITDTNGAKVDLSKLGPDGSILESDEADEADEAKAPVEDTKPAKKAAAKKAPAKKAAATSEADDAAHAPEEEAAEAAEPAAKKAPAKKAPAKKTAAKKAAAKPEAPADQA</sequence>
<evidence type="ECO:0000256" key="6">
    <source>
        <dbReference type="ARBA" id="ARBA00023110"/>
    </source>
</evidence>
<comment type="domain">
    <text evidence="11">Consists of 3 domains; the N-terminus binds the ribosome, the middle domain has PPIase activity, while the C-terminus has intrinsic chaperone activity on its own.</text>
</comment>
<dbReference type="PROSITE" id="PS50059">
    <property type="entry name" value="FKBP_PPIASE"/>
    <property type="match status" value="1"/>
</dbReference>
<evidence type="ECO:0000256" key="14">
    <source>
        <dbReference type="SAM" id="MobiDB-lite"/>
    </source>
</evidence>
<evidence type="ECO:0000256" key="1">
    <source>
        <dbReference type="ARBA" id="ARBA00000971"/>
    </source>
</evidence>
<evidence type="ECO:0000256" key="4">
    <source>
        <dbReference type="ARBA" id="ARBA00016902"/>
    </source>
</evidence>
<dbReference type="SUPFAM" id="SSF102735">
    <property type="entry name" value="Trigger factor ribosome-binding domain"/>
    <property type="match status" value="1"/>
</dbReference>
<dbReference type="SUPFAM" id="SSF109998">
    <property type="entry name" value="Triger factor/SurA peptide-binding domain-like"/>
    <property type="match status" value="1"/>
</dbReference>
<evidence type="ECO:0000256" key="2">
    <source>
        <dbReference type="ARBA" id="ARBA00005464"/>
    </source>
</evidence>
<dbReference type="PANTHER" id="PTHR30560">
    <property type="entry name" value="TRIGGER FACTOR CHAPERONE AND PEPTIDYL-PROLYL CIS/TRANS ISOMERASE"/>
    <property type="match status" value="1"/>
</dbReference>
<dbReference type="SUPFAM" id="SSF54534">
    <property type="entry name" value="FKBP-like"/>
    <property type="match status" value="1"/>
</dbReference>
<dbReference type="InterPro" id="IPR001179">
    <property type="entry name" value="PPIase_FKBP_dom"/>
</dbReference>
<keyword evidence="17" id="KW-1185">Reference proteome</keyword>
<dbReference type="InterPro" id="IPR005215">
    <property type="entry name" value="Trig_fac"/>
</dbReference>
<comment type="function">
    <text evidence="11">Involved in protein export. Acts as a chaperone by maintaining the newly synthesized protein in an open conformation. Functions as a peptidyl-prolyl cis-trans isomerase.</text>
</comment>
<feature type="compositionally biased region" description="Basic residues" evidence="14">
    <location>
        <begin position="468"/>
        <end position="478"/>
    </location>
</feature>
<dbReference type="InterPro" id="IPR037041">
    <property type="entry name" value="Trigger_fac_C_sf"/>
</dbReference>
<keyword evidence="6 11" id="KW-0697">Rotamase</keyword>
<dbReference type="InterPro" id="IPR008881">
    <property type="entry name" value="Trigger_fac_ribosome-bd_bac"/>
</dbReference>
<evidence type="ECO:0000256" key="12">
    <source>
        <dbReference type="PROSITE-ProRule" id="PRU00277"/>
    </source>
</evidence>
<evidence type="ECO:0000256" key="3">
    <source>
        <dbReference type="ARBA" id="ARBA00013194"/>
    </source>
</evidence>
<dbReference type="GO" id="GO:0003755">
    <property type="term" value="F:peptidyl-prolyl cis-trans isomerase activity"/>
    <property type="evidence" value="ECO:0007669"/>
    <property type="project" value="UniProtKB-EC"/>
</dbReference>
<dbReference type="InterPro" id="IPR036611">
    <property type="entry name" value="Trigger_fac_ribosome-bd_sf"/>
</dbReference>
<comment type="catalytic activity">
    <reaction evidence="1 11 12">
        <text>[protein]-peptidylproline (omega=180) = [protein]-peptidylproline (omega=0)</text>
        <dbReference type="Rhea" id="RHEA:16237"/>
        <dbReference type="Rhea" id="RHEA-COMP:10747"/>
        <dbReference type="Rhea" id="RHEA-COMP:10748"/>
        <dbReference type="ChEBI" id="CHEBI:83833"/>
        <dbReference type="ChEBI" id="CHEBI:83834"/>
        <dbReference type="EC" id="5.2.1.8"/>
    </reaction>
</comment>